<evidence type="ECO:0000313" key="3">
    <source>
        <dbReference type="EMBL" id="KKN57248.1"/>
    </source>
</evidence>
<evidence type="ECO:0000256" key="2">
    <source>
        <dbReference type="ARBA" id="ARBA00022857"/>
    </source>
</evidence>
<keyword evidence="2" id="KW-0521">NADP</keyword>
<dbReference type="CDD" id="cd05233">
    <property type="entry name" value="SDR_c"/>
    <property type="match status" value="1"/>
</dbReference>
<gene>
    <name evidence="3" type="ORF">LCGC14_0564190</name>
</gene>
<organism evidence="3">
    <name type="scientific">marine sediment metagenome</name>
    <dbReference type="NCBI Taxonomy" id="412755"/>
    <lineage>
        <taxon>unclassified sequences</taxon>
        <taxon>metagenomes</taxon>
        <taxon>ecological metagenomes</taxon>
    </lineage>
</organism>
<evidence type="ECO:0000256" key="1">
    <source>
        <dbReference type="ARBA" id="ARBA00006484"/>
    </source>
</evidence>
<dbReference type="InterPro" id="IPR002347">
    <property type="entry name" value="SDR_fam"/>
</dbReference>
<dbReference type="GO" id="GO:0006006">
    <property type="term" value="P:glucose metabolic process"/>
    <property type="evidence" value="ECO:0007669"/>
    <property type="project" value="TreeGrafter"/>
</dbReference>
<dbReference type="PANTHER" id="PTHR44252:SF3">
    <property type="entry name" value="D-ERYTHRULOSE REDUCTASE-RELATED"/>
    <property type="match status" value="1"/>
</dbReference>
<dbReference type="PANTHER" id="PTHR44252">
    <property type="entry name" value="D-ERYTHRULOSE REDUCTASE"/>
    <property type="match status" value="1"/>
</dbReference>
<dbReference type="InterPro" id="IPR051737">
    <property type="entry name" value="L-xylulose/Carbonyl_redctase"/>
</dbReference>
<protein>
    <submittedName>
        <fullName evidence="3">Uncharacterized protein</fullName>
    </submittedName>
</protein>
<proteinExistence type="inferred from homology"/>
<dbReference type="GO" id="GO:0004090">
    <property type="term" value="F:carbonyl reductase (NADPH) activity"/>
    <property type="evidence" value="ECO:0007669"/>
    <property type="project" value="TreeGrafter"/>
</dbReference>
<dbReference type="Gene3D" id="3.40.50.720">
    <property type="entry name" value="NAD(P)-binding Rossmann-like Domain"/>
    <property type="match status" value="1"/>
</dbReference>
<name>A0A0F9UUC3_9ZZZZ</name>
<reference evidence="3" key="1">
    <citation type="journal article" date="2015" name="Nature">
        <title>Complex archaea that bridge the gap between prokaryotes and eukaryotes.</title>
        <authorList>
            <person name="Spang A."/>
            <person name="Saw J.H."/>
            <person name="Jorgensen S.L."/>
            <person name="Zaremba-Niedzwiedzka K."/>
            <person name="Martijn J."/>
            <person name="Lind A.E."/>
            <person name="van Eijk R."/>
            <person name="Schleper C."/>
            <person name="Guy L."/>
            <person name="Ettema T.J."/>
        </authorList>
    </citation>
    <scope>NUCLEOTIDE SEQUENCE</scope>
</reference>
<accession>A0A0F9UUC3</accession>
<dbReference type="Pfam" id="PF00106">
    <property type="entry name" value="adh_short"/>
    <property type="match status" value="1"/>
</dbReference>
<sequence length="171" mass="17525">MQLPSFAGFNLSGKRAFVTGATSGIGLGAATALARAGAHVVCVARRAGPLVELQAAMEVEGLSCETQELDITDVEATRAAFSALGAFDIVVNSAGMARHGPALETTPEDFDAVMNVNLRAAYFLSTAAADQMIAAGRPGSIIHVSSQMGHVGGIDRGVYCASKGSVRNFVP</sequence>
<comment type="caution">
    <text evidence="3">The sequence shown here is derived from an EMBL/GenBank/DDBJ whole genome shotgun (WGS) entry which is preliminary data.</text>
</comment>
<comment type="similarity">
    <text evidence="1">Belongs to the short-chain dehydrogenases/reductases (SDR) family.</text>
</comment>
<dbReference type="EMBL" id="LAZR01000812">
    <property type="protein sequence ID" value="KKN57248.1"/>
    <property type="molecule type" value="Genomic_DNA"/>
</dbReference>
<dbReference type="InterPro" id="IPR036291">
    <property type="entry name" value="NAD(P)-bd_dom_sf"/>
</dbReference>
<dbReference type="PRINTS" id="PR00081">
    <property type="entry name" value="GDHRDH"/>
</dbReference>
<dbReference type="GO" id="GO:0005997">
    <property type="term" value="P:xylulose metabolic process"/>
    <property type="evidence" value="ECO:0007669"/>
    <property type="project" value="TreeGrafter"/>
</dbReference>
<dbReference type="SUPFAM" id="SSF51735">
    <property type="entry name" value="NAD(P)-binding Rossmann-fold domains"/>
    <property type="match status" value="1"/>
</dbReference>
<dbReference type="PRINTS" id="PR00080">
    <property type="entry name" value="SDRFAMILY"/>
</dbReference>
<dbReference type="AlphaFoldDB" id="A0A0F9UUC3"/>
<dbReference type="GO" id="GO:0050038">
    <property type="term" value="F:L-xylulose reductase (NADPH) activity"/>
    <property type="evidence" value="ECO:0007669"/>
    <property type="project" value="TreeGrafter"/>
</dbReference>